<accession>A0A402B6U3</accession>
<evidence type="ECO:0000313" key="4">
    <source>
        <dbReference type="Proteomes" id="UP000287171"/>
    </source>
</evidence>
<dbReference type="OrthoDB" id="151039at2"/>
<name>A0A402B6U3_9CHLR</name>
<evidence type="ECO:0000256" key="1">
    <source>
        <dbReference type="SAM" id="Phobius"/>
    </source>
</evidence>
<evidence type="ECO:0000313" key="3">
    <source>
        <dbReference type="EMBL" id="GCE27049.1"/>
    </source>
</evidence>
<keyword evidence="1" id="KW-0472">Membrane</keyword>
<feature type="transmembrane region" description="Helical" evidence="1">
    <location>
        <begin position="177"/>
        <end position="194"/>
    </location>
</feature>
<keyword evidence="1" id="KW-1133">Transmembrane helix</keyword>
<feature type="domain" description="DUF8173" evidence="2">
    <location>
        <begin position="180"/>
        <end position="317"/>
    </location>
</feature>
<sequence>MQKVSRRQRFMLSLPGLVLLAAFLIGGGVEAFTTGIPTASAKQASGQLDTRGTQANADCNGGRSKTSLRDAVVVSRGETMCGDLTSFWGNVTIQGEVKGDVVVIGGNVVIDGGVDGNVTLYGGNLRSSPGAHVNGDIHVCGGQRSKDADLLLHGSYYGCPTGVVDMLGSDAGIQFRFWYIVTWVLLGMLLTTLLPEHVMMVRTTVKSKLRRSLALGLLSILLAPTIFAVLLALIIPIPLAILVAVGLFAAWALGTVSIGWIIGDWITKRILPQHDTRLVQVGIGLAVLALFGSLPYIGWLINIGIGILGIGAVFLSRFGTRLYGPPKQPLSW</sequence>
<feature type="transmembrane region" description="Helical" evidence="1">
    <location>
        <begin position="241"/>
        <end position="266"/>
    </location>
</feature>
<dbReference type="InterPro" id="IPR058486">
    <property type="entry name" value="DUF8173"/>
</dbReference>
<dbReference type="RefSeq" id="WP_126627436.1">
    <property type="nucleotide sequence ID" value="NZ_BIFT01000001.1"/>
</dbReference>
<evidence type="ECO:0000259" key="2">
    <source>
        <dbReference type="Pfam" id="PF26514"/>
    </source>
</evidence>
<keyword evidence="1" id="KW-0812">Transmembrane</keyword>
<feature type="transmembrane region" description="Helical" evidence="1">
    <location>
        <begin position="278"/>
        <end position="297"/>
    </location>
</feature>
<feature type="transmembrane region" description="Helical" evidence="1">
    <location>
        <begin position="215"/>
        <end position="235"/>
    </location>
</feature>
<proteinExistence type="predicted"/>
<dbReference type="AlphaFoldDB" id="A0A402B6U3"/>
<organism evidence="3 4">
    <name type="scientific">Dictyobacter alpinus</name>
    <dbReference type="NCBI Taxonomy" id="2014873"/>
    <lineage>
        <taxon>Bacteria</taxon>
        <taxon>Bacillati</taxon>
        <taxon>Chloroflexota</taxon>
        <taxon>Ktedonobacteria</taxon>
        <taxon>Ktedonobacterales</taxon>
        <taxon>Dictyobacteraceae</taxon>
        <taxon>Dictyobacter</taxon>
    </lineage>
</organism>
<gene>
    <name evidence="3" type="ORF">KDA_25330</name>
</gene>
<keyword evidence="4" id="KW-1185">Reference proteome</keyword>
<dbReference type="EMBL" id="BIFT01000001">
    <property type="protein sequence ID" value="GCE27049.1"/>
    <property type="molecule type" value="Genomic_DNA"/>
</dbReference>
<protein>
    <recommendedName>
        <fullName evidence="2">DUF8173 domain-containing protein</fullName>
    </recommendedName>
</protein>
<reference evidence="4" key="1">
    <citation type="submission" date="2018-12" db="EMBL/GenBank/DDBJ databases">
        <title>Tengunoibacter tsumagoiensis gen. nov., sp. nov., Dictyobacter kobayashii sp. nov., D. alpinus sp. nov., and D. joshuensis sp. nov. and description of Dictyobacteraceae fam. nov. within the order Ktedonobacterales isolated from Tengu-no-mugimeshi.</title>
        <authorList>
            <person name="Wang C.M."/>
            <person name="Zheng Y."/>
            <person name="Sakai Y."/>
            <person name="Toyoda A."/>
            <person name="Minakuchi Y."/>
            <person name="Abe K."/>
            <person name="Yokota A."/>
            <person name="Yabe S."/>
        </authorList>
    </citation>
    <scope>NUCLEOTIDE SEQUENCE [LARGE SCALE GENOMIC DNA]</scope>
    <source>
        <strain evidence="4">Uno16</strain>
    </source>
</reference>
<dbReference type="Pfam" id="PF26514">
    <property type="entry name" value="DUF8173"/>
    <property type="match status" value="1"/>
</dbReference>
<comment type="caution">
    <text evidence="3">The sequence shown here is derived from an EMBL/GenBank/DDBJ whole genome shotgun (WGS) entry which is preliminary data.</text>
</comment>
<dbReference type="Proteomes" id="UP000287171">
    <property type="component" value="Unassembled WGS sequence"/>
</dbReference>